<feature type="compositionally biased region" description="Basic residues" evidence="1">
    <location>
        <begin position="1106"/>
        <end position="1120"/>
    </location>
</feature>
<feature type="compositionally biased region" description="Basic residues" evidence="1">
    <location>
        <begin position="1167"/>
        <end position="1176"/>
    </location>
</feature>
<proteinExistence type="predicted"/>
<dbReference type="EMBL" id="JARIHO010000017">
    <property type="protein sequence ID" value="KAJ7348433.1"/>
    <property type="molecule type" value="Genomic_DNA"/>
</dbReference>
<dbReference type="AlphaFoldDB" id="A0AAD7ETR1"/>
<protein>
    <submittedName>
        <fullName evidence="2">Uncharacterized protein</fullName>
    </submittedName>
</protein>
<sequence>MAPAPKEKVVPEGCILSQDGKKVHCTLCTSISPSGKEVWFAWARHGRADSEHRTRQIATAAIERDRQNDLARRREAEMQFSALQDVQIPEQVRTSRMQTTMETELWNQLEEDPHAAGFNLGIDKATQQYNREFAAATGSHPVADQACGSNGPVTNDVAINDPKEGDILDFDYQESAEPSVEWAPYPSRMLFLLDTLDNLPRLRISNSLMKVFLWILKESGAQDVPSFDRLRKVQKGLREKCGVPTTQYKTVKGNIFYMNDPRTIIAKDWANPQTRKFIRVYPEIPEDVVIREIWHAQKWRKDMDLNNLSPMYDAKHLNAHFYVNEVARLDSGKLVIPVRWLKYGKKICRCGVATVLDDETILIDTSELAANYLDLKDENCLPSWSEKTVKSGFPEHMPNPKRILADGDPLYSSFIDYFGDDVSGNRSKSWNKHWNAYMTHRNLPRELLHQEYHVHFVSTSPNATITEQFTVFKTVVETTHKEPVKVRDAETGETTRFSIYGNAGPSDNPMQSEISSHIGGKGNFFCRKCEAGGTEKDKESNQCFHSLFAPGVARSKDKIVTELKKQVKLACAGVAKHVEDAQRSTGVKDAYTQYWIEHLLEQYKQKKSEGQHPKEIESELIYSGFLTLQGFDPTKDTPVEILHTILLGVVKYIWHSSHTSWSTSQKQLYSLRLQSTNTDGLSIHAIRANYIMQYANSLIGRQFKTIAQVNVFHVYGIVTEEQFATWKAVGELSALIWVPEIANMDEYLADLLVAAGNVLDAFAVLDPTKILSKIKLHLLAHLGEDVAAFGPLIGVMTEVFECFNAIFRFCSILSNHRAPSRDIALQLADQEGLKHRLTGGWWPTESGAWEQAGPRAREFLEARPVLQKLIGWTIQERPTAGAVKPVALPKRQKGVPRPVRAGITLGSTDARHALNAGDYNLTSTWFACRQVISAALDECKIGSWVFVRSPITNELITGSINNILEDPEASPVIILDHFQVSQERHEIFGMPVLTRRQSERSLIIVPTALQNIRFLYNAQHDCNHAKCEATGERPRMQERVDSGLVDKFIVHEPTERFIMNTHGFHNAHLLRQVLPRNLIRPIPLFADREAKHLELAEALRGIKSLKRKRMQEKREAKKKAASNGANPDPATGTETNAEPPELALERVGNSQPDNSSDSESDEEAPPRKKQKRRRGRRAVEDSDESDSDYYGGIDEGVVGTSATRASTRLRTAVAQ</sequence>
<comment type="caution">
    <text evidence="2">The sequence shown here is derived from an EMBL/GenBank/DDBJ whole genome shotgun (WGS) entry which is preliminary data.</text>
</comment>
<evidence type="ECO:0000313" key="2">
    <source>
        <dbReference type="EMBL" id="KAJ7348433.1"/>
    </source>
</evidence>
<dbReference type="Proteomes" id="UP001218218">
    <property type="component" value="Unassembled WGS sequence"/>
</dbReference>
<evidence type="ECO:0000256" key="1">
    <source>
        <dbReference type="SAM" id="MobiDB-lite"/>
    </source>
</evidence>
<dbReference type="PANTHER" id="PTHR31912">
    <property type="entry name" value="IP13529P"/>
    <property type="match status" value="1"/>
</dbReference>
<accession>A0AAD7ETR1</accession>
<gene>
    <name evidence="2" type="ORF">DFH08DRAFT_1000262</name>
</gene>
<keyword evidence="3" id="KW-1185">Reference proteome</keyword>
<feature type="compositionally biased region" description="Low complexity" evidence="1">
    <location>
        <begin position="1200"/>
        <end position="1215"/>
    </location>
</feature>
<organism evidence="2 3">
    <name type="scientific">Mycena albidolilacea</name>
    <dbReference type="NCBI Taxonomy" id="1033008"/>
    <lineage>
        <taxon>Eukaryota</taxon>
        <taxon>Fungi</taxon>
        <taxon>Dikarya</taxon>
        <taxon>Basidiomycota</taxon>
        <taxon>Agaricomycotina</taxon>
        <taxon>Agaricomycetes</taxon>
        <taxon>Agaricomycetidae</taxon>
        <taxon>Agaricales</taxon>
        <taxon>Marasmiineae</taxon>
        <taxon>Mycenaceae</taxon>
        <taxon>Mycena</taxon>
    </lineage>
</organism>
<name>A0AAD7ETR1_9AGAR</name>
<evidence type="ECO:0000313" key="3">
    <source>
        <dbReference type="Proteomes" id="UP001218218"/>
    </source>
</evidence>
<dbReference type="PANTHER" id="PTHR31912:SF34">
    <property type="entry name" value="NOTOCHORD-RELATED PROTEIN"/>
    <property type="match status" value="1"/>
</dbReference>
<reference evidence="2" key="1">
    <citation type="submission" date="2023-03" db="EMBL/GenBank/DDBJ databases">
        <title>Massive genome expansion in bonnet fungi (Mycena s.s.) driven by repeated elements and novel gene families across ecological guilds.</title>
        <authorList>
            <consortium name="Lawrence Berkeley National Laboratory"/>
            <person name="Harder C.B."/>
            <person name="Miyauchi S."/>
            <person name="Viragh M."/>
            <person name="Kuo A."/>
            <person name="Thoen E."/>
            <person name="Andreopoulos B."/>
            <person name="Lu D."/>
            <person name="Skrede I."/>
            <person name="Drula E."/>
            <person name="Henrissat B."/>
            <person name="Morin E."/>
            <person name="Kohler A."/>
            <person name="Barry K."/>
            <person name="LaButti K."/>
            <person name="Morin E."/>
            <person name="Salamov A."/>
            <person name="Lipzen A."/>
            <person name="Mereny Z."/>
            <person name="Hegedus B."/>
            <person name="Baldrian P."/>
            <person name="Stursova M."/>
            <person name="Weitz H."/>
            <person name="Taylor A."/>
            <person name="Grigoriev I.V."/>
            <person name="Nagy L.G."/>
            <person name="Martin F."/>
            <person name="Kauserud H."/>
        </authorList>
    </citation>
    <scope>NUCLEOTIDE SEQUENCE</scope>
    <source>
        <strain evidence="2">CBHHK002</strain>
    </source>
</reference>
<feature type="region of interest" description="Disordered" evidence="1">
    <location>
        <begin position="1106"/>
        <end position="1215"/>
    </location>
</feature>